<dbReference type="Proteomes" id="UP000325458">
    <property type="component" value="Chromosome"/>
</dbReference>
<keyword evidence="1" id="KW-0812">Transmembrane</keyword>
<dbReference type="RefSeq" id="WP_085923050.1">
    <property type="nucleotide sequence ID" value="NZ_BAABSS010000003.1"/>
</dbReference>
<dbReference type="EMBL" id="CP023691">
    <property type="protein sequence ID" value="QEV50667.1"/>
    <property type="molecule type" value="Genomic_DNA"/>
</dbReference>
<proteinExistence type="predicted"/>
<dbReference type="AlphaFoldDB" id="A0AAE6NDI7"/>
<dbReference type="KEGG" id="spla:CP981_02380"/>
<reference evidence="2 4" key="1">
    <citation type="submission" date="2016-09" db="EMBL/GenBank/DDBJ databases">
        <title>Streptomyces platensis DSM40041, a candidate organism with high potential of specific P450 cytochromes.</title>
        <authorList>
            <person name="Grumaz C."/>
            <person name="Vainshtein Y."/>
            <person name="Kirstahler P."/>
            <person name="Sohn K."/>
        </authorList>
    </citation>
    <scope>NUCLEOTIDE SEQUENCE [LARGE SCALE GENOMIC DNA]</scope>
    <source>
        <strain evidence="2 4">DSM 40041</strain>
    </source>
</reference>
<feature type="transmembrane region" description="Helical" evidence="1">
    <location>
        <begin position="126"/>
        <end position="146"/>
    </location>
</feature>
<accession>A0AAE6NDI7</accession>
<evidence type="ECO:0000256" key="1">
    <source>
        <dbReference type="SAM" id="Phobius"/>
    </source>
</evidence>
<feature type="transmembrane region" description="Helical" evidence="1">
    <location>
        <begin position="444"/>
        <end position="462"/>
    </location>
</feature>
<evidence type="ECO:0000313" key="5">
    <source>
        <dbReference type="Proteomes" id="UP000325458"/>
    </source>
</evidence>
<sequence>MLETLWTVIVLALVLAGGALVLTGLLWMLITLRRMDPEDRWRVRSPGRSRVRVLADRTFHLVLWVHAHTVGPAVRRYVRWGARGTTRHLRWARRGFGQDAERLFPRSHAVRTAVWDWYCTMPLAGIAYVIKACVLLLVTVNIGVIVTKGVTGVTHLWEKSKQANAPWWAPGGSAADPASEGGASDRPDPLLALMAALRRVGAAITEKVGHHLSALTDPLGRPMEALIAAAALVLLAMMLLASRVAWLALRQIARPSYQDHGPHYAEPRTRFTWARRLLSLRVGTNRENRPVVVLVNCLARVGAAQSYHRWSLRIRSPLTAPRVHLADAERVVWSAWRTRHTAIRGVLRAQHKEHAAEVVGALRMMETRQDTAADRGRVFEDMARMLAKIAERYAQGRTLALLDPEDLSGASRAVNREWIRMVILGVAVIGSAVGASALGVSDAAIAQVVGVVSLVMVGLLYGSRLTPTDLLDVVRGQSRK</sequence>
<dbReference type="GeneID" id="90922180"/>
<protein>
    <submittedName>
        <fullName evidence="3">Uncharacterized protein</fullName>
    </submittedName>
</protein>
<organism evidence="3 5">
    <name type="scientific">Streptomyces platensis</name>
    <dbReference type="NCBI Taxonomy" id="58346"/>
    <lineage>
        <taxon>Bacteria</taxon>
        <taxon>Bacillati</taxon>
        <taxon>Actinomycetota</taxon>
        <taxon>Actinomycetes</taxon>
        <taxon>Kitasatosporales</taxon>
        <taxon>Streptomycetaceae</taxon>
        <taxon>Streptomyces</taxon>
    </lineage>
</organism>
<keyword evidence="4" id="KW-1185">Reference proteome</keyword>
<evidence type="ECO:0000313" key="2">
    <source>
        <dbReference type="EMBL" id="OSY47327.1"/>
    </source>
</evidence>
<dbReference type="EMBL" id="MIGA01000004">
    <property type="protein sequence ID" value="OSY47327.1"/>
    <property type="molecule type" value="Genomic_DNA"/>
</dbReference>
<gene>
    <name evidence="2" type="ORF">BG653_01045</name>
    <name evidence="3" type="ORF">CP981_02380</name>
</gene>
<feature type="transmembrane region" description="Helical" evidence="1">
    <location>
        <begin position="418"/>
        <end position="438"/>
    </location>
</feature>
<feature type="transmembrane region" description="Helical" evidence="1">
    <location>
        <begin position="225"/>
        <end position="249"/>
    </location>
</feature>
<keyword evidence="1" id="KW-1133">Transmembrane helix</keyword>
<keyword evidence="1" id="KW-0472">Membrane</keyword>
<feature type="transmembrane region" description="Helical" evidence="1">
    <location>
        <begin position="6"/>
        <end position="32"/>
    </location>
</feature>
<evidence type="ECO:0000313" key="4">
    <source>
        <dbReference type="Proteomes" id="UP000194225"/>
    </source>
</evidence>
<dbReference type="Proteomes" id="UP000194225">
    <property type="component" value="Unassembled WGS sequence"/>
</dbReference>
<evidence type="ECO:0000313" key="3">
    <source>
        <dbReference type="EMBL" id="QEV50667.1"/>
    </source>
</evidence>
<name>A0AAE6NDI7_STRPT</name>
<reference evidence="3 5" key="2">
    <citation type="submission" date="2017-09" db="EMBL/GenBank/DDBJ databases">
        <authorList>
            <person name="Lee N."/>
            <person name="Cho B.-K."/>
        </authorList>
    </citation>
    <scope>NUCLEOTIDE SEQUENCE [LARGE SCALE GENOMIC DNA]</scope>
    <source>
        <strain evidence="3 5">ATCC 23948</strain>
    </source>
</reference>